<gene>
    <name evidence="3" type="ORF">EJB05_02675</name>
</gene>
<evidence type="ECO:0000256" key="2">
    <source>
        <dbReference type="SAM" id="Phobius"/>
    </source>
</evidence>
<keyword evidence="2" id="KW-1133">Transmembrane helix</keyword>
<feature type="region of interest" description="Disordered" evidence="1">
    <location>
        <begin position="77"/>
        <end position="138"/>
    </location>
</feature>
<feature type="compositionally biased region" description="Basic and acidic residues" evidence="1">
    <location>
        <begin position="80"/>
        <end position="98"/>
    </location>
</feature>
<feature type="transmembrane region" description="Helical" evidence="2">
    <location>
        <begin position="360"/>
        <end position="379"/>
    </location>
</feature>
<dbReference type="AlphaFoldDB" id="A0A5J9WW19"/>
<feature type="non-terminal residue" evidence="3">
    <location>
        <position position="1"/>
    </location>
</feature>
<feature type="compositionally biased region" description="Polar residues" evidence="1">
    <location>
        <begin position="218"/>
        <end position="228"/>
    </location>
</feature>
<organism evidence="3 4">
    <name type="scientific">Eragrostis curvula</name>
    <name type="common">weeping love grass</name>
    <dbReference type="NCBI Taxonomy" id="38414"/>
    <lineage>
        <taxon>Eukaryota</taxon>
        <taxon>Viridiplantae</taxon>
        <taxon>Streptophyta</taxon>
        <taxon>Embryophyta</taxon>
        <taxon>Tracheophyta</taxon>
        <taxon>Spermatophyta</taxon>
        <taxon>Magnoliopsida</taxon>
        <taxon>Liliopsida</taxon>
        <taxon>Poales</taxon>
        <taxon>Poaceae</taxon>
        <taxon>PACMAD clade</taxon>
        <taxon>Chloridoideae</taxon>
        <taxon>Eragrostideae</taxon>
        <taxon>Eragrostidinae</taxon>
        <taxon>Eragrostis</taxon>
    </lineage>
</organism>
<keyword evidence="2" id="KW-0812">Transmembrane</keyword>
<evidence type="ECO:0000256" key="1">
    <source>
        <dbReference type="SAM" id="MobiDB-lite"/>
    </source>
</evidence>
<dbReference type="Proteomes" id="UP000324897">
    <property type="component" value="Chromosome 6"/>
</dbReference>
<feature type="compositionally biased region" description="Pro residues" evidence="1">
    <location>
        <begin position="99"/>
        <end position="109"/>
    </location>
</feature>
<evidence type="ECO:0000313" key="3">
    <source>
        <dbReference type="EMBL" id="TVU51264.1"/>
    </source>
</evidence>
<feature type="transmembrane region" description="Helical" evidence="2">
    <location>
        <begin position="311"/>
        <end position="332"/>
    </location>
</feature>
<proteinExistence type="predicted"/>
<dbReference type="EMBL" id="RWGY01000002">
    <property type="protein sequence ID" value="TVU51264.1"/>
    <property type="molecule type" value="Genomic_DNA"/>
</dbReference>
<dbReference type="Gramene" id="TVU51264">
    <property type="protein sequence ID" value="TVU51264"/>
    <property type="gene ID" value="EJB05_02675"/>
</dbReference>
<feature type="transmembrane region" description="Helical" evidence="2">
    <location>
        <begin position="277"/>
        <end position="299"/>
    </location>
</feature>
<keyword evidence="4" id="KW-1185">Reference proteome</keyword>
<feature type="region of interest" description="Disordered" evidence="1">
    <location>
        <begin position="217"/>
        <end position="243"/>
    </location>
</feature>
<protein>
    <submittedName>
        <fullName evidence="3">Uncharacterized protein</fullName>
    </submittedName>
</protein>
<keyword evidence="2" id="KW-0472">Membrane</keyword>
<dbReference type="OrthoDB" id="637856at2759"/>
<sequence>MTGQAGALGCAYFQQRRWVHRRRRQRHPPAAGRIPSTSALDFSYWWCRIIVNQELRVELRIFTLEQEIERHTGVVINGERAADDPMEQPKRKAADEPRFPTPPPPPAPPSTTSSFFHAAPNSSSAALWQPTEQHQASAEHDLANRLNALSAQIEQATYEQRKANDLLPERLLQSRKAREEEDAAARVERITQGLVATEFANQVMEQLTTPLLDRIQQAAPNPSPTENAAASRVPPTATLNEDDGTWNKRQITYVFHLGLAVGLLFLVRPFMPGGCEGWLLAAFAMTWGIGSIGLPAGMFGTTRLEKNCSRFTAQVVSLSFSLMVIYSAYLLVFPAVNADGAHASTSPSPSPSPSDDDVCFWRVVFGIIGSVVTLGHIGCSIMMTDSKWKGDEETSKRWSKGTRMICCMCP</sequence>
<accession>A0A5J9WW19</accession>
<comment type="caution">
    <text evidence="3">The sequence shown here is derived from an EMBL/GenBank/DDBJ whole genome shotgun (WGS) entry which is preliminary data.</text>
</comment>
<feature type="compositionally biased region" description="Polar residues" evidence="1">
    <location>
        <begin position="120"/>
        <end position="136"/>
    </location>
</feature>
<feature type="transmembrane region" description="Helical" evidence="2">
    <location>
        <begin position="253"/>
        <end position="271"/>
    </location>
</feature>
<reference evidence="3 4" key="1">
    <citation type="journal article" date="2019" name="Sci. Rep.">
        <title>A high-quality genome of Eragrostis curvula grass provides insights into Poaceae evolution and supports new strategies to enhance forage quality.</title>
        <authorList>
            <person name="Carballo J."/>
            <person name="Santos B.A.C.M."/>
            <person name="Zappacosta D."/>
            <person name="Garbus I."/>
            <person name="Selva J.P."/>
            <person name="Gallo C.A."/>
            <person name="Diaz A."/>
            <person name="Albertini E."/>
            <person name="Caccamo M."/>
            <person name="Echenique V."/>
        </authorList>
    </citation>
    <scope>NUCLEOTIDE SEQUENCE [LARGE SCALE GENOMIC DNA]</scope>
    <source>
        <strain evidence="4">cv. Victoria</strain>
        <tissue evidence="3">Leaf</tissue>
    </source>
</reference>
<evidence type="ECO:0000313" key="4">
    <source>
        <dbReference type="Proteomes" id="UP000324897"/>
    </source>
</evidence>
<name>A0A5J9WW19_9POAL</name>